<dbReference type="SUPFAM" id="SSF53686">
    <property type="entry name" value="Tryptophan synthase beta subunit-like PLP-dependent enzymes"/>
    <property type="match status" value="1"/>
</dbReference>
<feature type="domain" description="Tryptophan synthase beta chain-like PALP" evidence="4">
    <location>
        <begin position="3"/>
        <end position="85"/>
    </location>
</feature>
<dbReference type="GO" id="GO:0019148">
    <property type="term" value="F:D-cysteine desulfhydrase activity"/>
    <property type="evidence" value="ECO:0007669"/>
    <property type="project" value="TreeGrafter"/>
</dbReference>
<comment type="similarity">
    <text evidence="2">Belongs to the ACC deaminase/D-cysteine desulfhydrase family.</text>
</comment>
<evidence type="ECO:0000256" key="1">
    <source>
        <dbReference type="ARBA" id="ARBA00001933"/>
    </source>
</evidence>
<gene>
    <name evidence="5" type="ORF">S01H1_38856</name>
</gene>
<reference evidence="5" key="1">
    <citation type="journal article" date="2014" name="Front. Microbiol.">
        <title>High frequency of phylogenetically diverse reductive dehalogenase-homologous genes in deep subseafloor sedimentary metagenomes.</title>
        <authorList>
            <person name="Kawai M."/>
            <person name="Futagami T."/>
            <person name="Toyoda A."/>
            <person name="Takaki Y."/>
            <person name="Nishi S."/>
            <person name="Hori S."/>
            <person name="Arai W."/>
            <person name="Tsubouchi T."/>
            <person name="Morono Y."/>
            <person name="Uchiyama I."/>
            <person name="Ito T."/>
            <person name="Fujiyama A."/>
            <person name="Inagaki F."/>
            <person name="Takami H."/>
        </authorList>
    </citation>
    <scope>NUCLEOTIDE SEQUENCE</scope>
    <source>
        <strain evidence="5">Expedition CK06-06</strain>
    </source>
</reference>
<evidence type="ECO:0000256" key="2">
    <source>
        <dbReference type="ARBA" id="ARBA00008639"/>
    </source>
</evidence>
<evidence type="ECO:0000256" key="3">
    <source>
        <dbReference type="ARBA" id="ARBA00022898"/>
    </source>
</evidence>
<sequence>MRQLGARLSIEELWVKCDDISAPDYGGNKIRKLEFLLADARQRGCTTVLTFGGLGSNHALATALNCNRLGLNCIAVLTPEPATEAVRRTLR</sequence>
<keyword evidence="3" id="KW-0663">Pyridoxal phosphate</keyword>
<name>X0V7E0_9ZZZZ</name>
<dbReference type="Gene3D" id="3.40.50.1100">
    <property type="match status" value="2"/>
</dbReference>
<protein>
    <recommendedName>
        <fullName evidence="4">Tryptophan synthase beta chain-like PALP domain-containing protein</fullName>
    </recommendedName>
</protein>
<dbReference type="PANTHER" id="PTHR43780">
    <property type="entry name" value="1-AMINOCYCLOPROPANE-1-CARBOXYLATE DEAMINASE-RELATED"/>
    <property type="match status" value="1"/>
</dbReference>
<comment type="cofactor">
    <cofactor evidence="1">
        <name>pyridoxal 5'-phosphate</name>
        <dbReference type="ChEBI" id="CHEBI:597326"/>
    </cofactor>
</comment>
<dbReference type="InterPro" id="IPR027278">
    <property type="entry name" value="ACCD_DCysDesulf"/>
</dbReference>
<evidence type="ECO:0000259" key="4">
    <source>
        <dbReference type="Pfam" id="PF00291"/>
    </source>
</evidence>
<evidence type="ECO:0000313" key="5">
    <source>
        <dbReference type="EMBL" id="GAG08413.1"/>
    </source>
</evidence>
<proteinExistence type="inferred from homology"/>
<dbReference type="AlphaFoldDB" id="X0V7E0"/>
<dbReference type="Pfam" id="PF00291">
    <property type="entry name" value="PALP"/>
    <property type="match status" value="1"/>
</dbReference>
<feature type="non-terminal residue" evidence="5">
    <location>
        <position position="91"/>
    </location>
</feature>
<dbReference type="InterPro" id="IPR036052">
    <property type="entry name" value="TrpB-like_PALP_sf"/>
</dbReference>
<dbReference type="InterPro" id="IPR001926">
    <property type="entry name" value="TrpB-like_PALP"/>
</dbReference>
<accession>X0V7E0</accession>
<dbReference type="PANTHER" id="PTHR43780:SF2">
    <property type="entry name" value="1-AMINOCYCLOPROPANE-1-CARBOXYLATE DEAMINASE-RELATED"/>
    <property type="match status" value="1"/>
</dbReference>
<dbReference type="EMBL" id="BARS01024484">
    <property type="protein sequence ID" value="GAG08413.1"/>
    <property type="molecule type" value="Genomic_DNA"/>
</dbReference>
<organism evidence="5">
    <name type="scientific">marine sediment metagenome</name>
    <dbReference type="NCBI Taxonomy" id="412755"/>
    <lineage>
        <taxon>unclassified sequences</taxon>
        <taxon>metagenomes</taxon>
        <taxon>ecological metagenomes</taxon>
    </lineage>
</organism>
<comment type="caution">
    <text evidence="5">The sequence shown here is derived from an EMBL/GenBank/DDBJ whole genome shotgun (WGS) entry which is preliminary data.</text>
</comment>